<dbReference type="PANTHER" id="PTHR31151">
    <property type="entry name" value="PROLINE-TRNA LIGASE (DUF1680)"/>
    <property type="match status" value="1"/>
</dbReference>
<proteinExistence type="predicted"/>
<organism evidence="6 7">
    <name type="scientific">Echinicola jeungdonensis</name>
    <dbReference type="NCBI Taxonomy" id="709343"/>
    <lineage>
        <taxon>Bacteria</taxon>
        <taxon>Pseudomonadati</taxon>
        <taxon>Bacteroidota</taxon>
        <taxon>Cytophagia</taxon>
        <taxon>Cytophagales</taxon>
        <taxon>Cyclobacteriaceae</taxon>
        <taxon>Echinicola</taxon>
    </lineage>
</organism>
<comment type="caution">
    <text evidence="6">The sequence shown here is derived from an EMBL/GenBank/DDBJ whole genome shotgun (WGS) entry which is preliminary data.</text>
</comment>
<protein>
    <submittedName>
        <fullName evidence="6">Beta-L-arabinofuranosidase domain-containing protein</fullName>
    </submittedName>
</protein>
<dbReference type="RefSeq" id="WP_290249275.1">
    <property type="nucleotide sequence ID" value="NZ_JAUFQT010000002.1"/>
</dbReference>
<dbReference type="PANTHER" id="PTHR31151:SF0">
    <property type="entry name" value="PROLINE-TRNA LIGASE (DUF1680)"/>
    <property type="match status" value="1"/>
</dbReference>
<dbReference type="Proteomes" id="UP001589654">
    <property type="component" value="Unassembled WGS sequence"/>
</dbReference>
<dbReference type="SUPFAM" id="SSF48208">
    <property type="entry name" value="Six-hairpin glycosidases"/>
    <property type="match status" value="1"/>
</dbReference>
<sequence length="787" mass="90745">MLKRCLFLLLIFSPLWAYTQENALQTFPLNQVKLLESPFKNAQEVDKQYLLEMNPDRLLAPFYLQAGLEPKSPRYGNWENTGLDGHIGGHYLSALSLMYASTGSQEVLYRLNYMLEGLEECQNQDPDGYVGGIPEGKKMWDQVANGNIRAGGFSLNDKWVPIYNIHKLFAGLADAYNYTGSKKAKNILSKLSYWFLDLTDKLNDLQIQEILKSEHGGINEVFVDVAEITGDDQFLTLANRLSHQVLLQPLMAGKDQLNGMHANTQIPKIIGFFRVSQATGDEGLENAAQYFWNTVVEKRTVSIGGNSVREHFHPSDNFTEMLTSREGPETCNTYNMVKLSKYLFLENPELKYMDYYERALYNHILSSQHPEHGGFVYFTPMRPQHYRVYSNPHETFWCCVGSGMENHGKYGEMIYAHDGENIFVNLFIPSELNWEEKGIQLTQNTSFPKSEKSSLTLQLKKKKKFALYIRKPKWITGNMEIRVNGQKADYHSIHYGYIKIERTWKDEDQVEINLPMETQLEYLPDGSPWASFVHGPIVLAAKTDSSDLKGIIADDSRMGHIASGSLYSMDNLPILLQNNKIEDQLEPIEGKSLQFNLDPVVDSNRHLELEPFYQIHDSRYILYFPVSKPEEIAQTREWLTDIEKRSLELEKQTVDKITPGEQQPESDHFFMDKSSEAGVFQDRHYRKSSSWFGYQLRNGQKQAKKLRLTIHTSEDDFAFDIQLNGETFSTVRSEKLKKNEFFNDEGRFFEVDYELPENLGQEKTIDLKFIAKENLSTAKIFEIRLLK</sequence>
<dbReference type="Pfam" id="PF16375">
    <property type="entry name" value="DUF4986"/>
    <property type="match status" value="1"/>
</dbReference>
<feature type="signal peptide" evidence="1">
    <location>
        <begin position="1"/>
        <end position="17"/>
    </location>
</feature>
<dbReference type="Pfam" id="PF07944">
    <property type="entry name" value="Beta-AFase-like_GH127_cat"/>
    <property type="match status" value="1"/>
</dbReference>
<feature type="chain" id="PRO_5046987637" evidence="1">
    <location>
        <begin position="18"/>
        <end position="787"/>
    </location>
</feature>
<keyword evidence="7" id="KW-1185">Reference proteome</keyword>
<evidence type="ECO:0000259" key="3">
    <source>
        <dbReference type="Pfam" id="PF16375"/>
    </source>
</evidence>
<feature type="domain" description="Glycoside hydrolase GH146 substrate-binding" evidence="4">
    <location>
        <begin position="648"/>
        <end position="786"/>
    </location>
</feature>
<evidence type="ECO:0000259" key="2">
    <source>
        <dbReference type="Pfam" id="PF07944"/>
    </source>
</evidence>
<dbReference type="Pfam" id="PF20736">
    <property type="entry name" value="Glyco_hydro127M"/>
    <property type="match status" value="1"/>
</dbReference>
<dbReference type="Pfam" id="PF20620">
    <property type="entry name" value="DUF6805"/>
    <property type="match status" value="1"/>
</dbReference>
<evidence type="ECO:0000259" key="4">
    <source>
        <dbReference type="Pfam" id="PF20620"/>
    </source>
</evidence>
<evidence type="ECO:0000313" key="6">
    <source>
        <dbReference type="EMBL" id="MFB9211253.1"/>
    </source>
</evidence>
<feature type="domain" description="Non-reducing end beta-L-arabinofuranosidase-like GH127 middle" evidence="5">
    <location>
        <begin position="422"/>
        <end position="516"/>
    </location>
</feature>
<dbReference type="InterPro" id="IPR049046">
    <property type="entry name" value="Beta-AFase-like_GH127_middle"/>
</dbReference>
<dbReference type="InterPro" id="IPR012878">
    <property type="entry name" value="Beta-AFase-like_GH127_cat"/>
</dbReference>
<evidence type="ECO:0000259" key="5">
    <source>
        <dbReference type="Pfam" id="PF20736"/>
    </source>
</evidence>
<evidence type="ECO:0000313" key="7">
    <source>
        <dbReference type="Proteomes" id="UP001589654"/>
    </source>
</evidence>
<gene>
    <name evidence="6" type="ORF">ACFFUR_05500</name>
</gene>
<dbReference type="InterPro" id="IPR008928">
    <property type="entry name" value="6-hairpin_glycosidase_sf"/>
</dbReference>
<feature type="domain" description="DUF4986" evidence="3">
    <location>
        <begin position="546"/>
        <end position="624"/>
    </location>
</feature>
<feature type="domain" description="Non-reducing end beta-L-arabinofuranosidase-like GH127 catalytic" evidence="2">
    <location>
        <begin position="31"/>
        <end position="412"/>
    </location>
</feature>
<name>A0ABV5J365_9BACT</name>
<keyword evidence="1" id="KW-0732">Signal</keyword>
<dbReference type="EMBL" id="JBHMEW010000045">
    <property type="protein sequence ID" value="MFB9211253.1"/>
    <property type="molecule type" value="Genomic_DNA"/>
</dbReference>
<dbReference type="InterPro" id="IPR046544">
    <property type="entry name" value="GH146_SB_dom"/>
</dbReference>
<accession>A0ABV5J365</accession>
<evidence type="ECO:0000256" key="1">
    <source>
        <dbReference type="SAM" id="SignalP"/>
    </source>
</evidence>
<dbReference type="InterPro" id="IPR032275">
    <property type="entry name" value="DUF4986"/>
</dbReference>
<reference evidence="6 7" key="1">
    <citation type="submission" date="2024-09" db="EMBL/GenBank/DDBJ databases">
        <authorList>
            <person name="Sun Q."/>
            <person name="Mori K."/>
        </authorList>
    </citation>
    <scope>NUCLEOTIDE SEQUENCE [LARGE SCALE GENOMIC DNA]</scope>
    <source>
        <strain evidence="6 7">CECT 7682</strain>
    </source>
</reference>